<dbReference type="Proteomes" id="UP000283872">
    <property type="component" value="Unassembled WGS sequence"/>
</dbReference>
<evidence type="ECO:0000256" key="5">
    <source>
        <dbReference type="SAM" id="Phobius"/>
    </source>
</evidence>
<feature type="transmembrane region" description="Helical" evidence="5">
    <location>
        <begin position="382"/>
        <end position="402"/>
    </location>
</feature>
<comment type="caution">
    <text evidence="7">The sequence shown here is derived from an EMBL/GenBank/DDBJ whole genome shotgun (WGS) entry which is preliminary data.</text>
</comment>
<dbReference type="GO" id="GO:0016874">
    <property type="term" value="F:ligase activity"/>
    <property type="evidence" value="ECO:0007669"/>
    <property type="project" value="UniProtKB-KW"/>
</dbReference>
<protein>
    <submittedName>
        <fullName evidence="7">O-antigen ligase domain-containing protein</fullName>
    </submittedName>
</protein>
<keyword evidence="3 5" id="KW-1133">Transmembrane helix</keyword>
<keyword evidence="2 5" id="KW-0812">Transmembrane</keyword>
<feature type="transmembrane region" description="Helical" evidence="5">
    <location>
        <begin position="84"/>
        <end position="102"/>
    </location>
</feature>
<dbReference type="RefSeq" id="WP_117588183.1">
    <property type="nucleotide sequence ID" value="NZ_QRVA01000012.1"/>
</dbReference>
<feature type="transmembrane region" description="Helical" evidence="5">
    <location>
        <begin position="47"/>
        <end position="77"/>
    </location>
</feature>
<dbReference type="EMBL" id="QRVA01000012">
    <property type="protein sequence ID" value="RGS16517.1"/>
    <property type="molecule type" value="Genomic_DNA"/>
</dbReference>
<evidence type="ECO:0000256" key="3">
    <source>
        <dbReference type="ARBA" id="ARBA00022989"/>
    </source>
</evidence>
<evidence type="ECO:0000313" key="8">
    <source>
        <dbReference type="Proteomes" id="UP000283872"/>
    </source>
</evidence>
<feature type="transmembrane region" description="Helical" evidence="5">
    <location>
        <begin position="353"/>
        <end position="370"/>
    </location>
</feature>
<proteinExistence type="predicted"/>
<feature type="transmembrane region" description="Helical" evidence="5">
    <location>
        <begin position="210"/>
        <end position="243"/>
    </location>
</feature>
<dbReference type="AlphaFoldDB" id="A0A3E5DIZ3"/>
<feature type="domain" description="O-antigen ligase-related" evidence="6">
    <location>
        <begin position="213"/>
        <end position="359"/>
    </location>
</feature>
<evidence type="ECO:0000259" key="6">
    <source>
        <dbReference type="Pfam" id="PF04932"/>
    </source>
</evidence>
<gene>
    <name evidence="7" type="ORF">DWY11_06730</name>
</gene>
<comment type="subcellular location">
    <subcellularLocation>
        <location evidence="1">Membrane</location>
        <topology evidence="1">Multi-pass membrane protein</topology>
    </subcellularLocation>
</comment>
<accession>A0A3E5DIZ3</accession>
<keyword evidence="4 5" id="KW-0472">Membrane</keyword>
<dbReference type="Pfam" id="PF04932">
    <property type="entry name" value="Wzy_C"/>
    <property type="match status" value="1"/>
</dbReference>
<name>A0A3E5DIZ3_9BACT</name>
<feature type="transmembrane region" description="Helical" evidence="5">
    <location>
        <begin position="181"/>
        <end position="204"/>
    </location>
</feature>
<feature type="transmembrane region" description="Helical" evidence="5">
    <location>
        <begin position="114"/>
        <end position="134"/>
    </location>
</feature>
<organism evidence="7 8">
    <name type="scientific">Segatella copri</name>
    <dbReference type="NCBI Taxonomy" id="165179"/>
    <lineage>
        <taxon>Bacteria</taxon>
        <taxon>Pseudomonadati</taxon>
        <taxon>Bacteroidota</taxon>
        <taxon>Bacteroidia</taxon>
        <taxon>Bacteroidales</taxon>
        <taxon>Prevotellaceae</taxon>
        <taxon>Segatella</taxon>
    </lineage>
</organism>
<evidence type="ECO:0000256" key="1">
    <source>
        <dbReference type="ARBA" id="ARBA00004141"/>
    </source>
</evidence>
<reference evidence="7 8" key="1">
    <citation type="submission" date="2018-08" db="EMBL/GenBank/DDBJ databases">
        <title>A genome reference for cultivated species of the human gut microbiota.</title>
        <authorList>
            <person name="Zou Y."/>
            <person name="Xue W."/>
            <person name="Luo G."/>
        </authorList>
    </citation>
    <scope>NUCLEOTIDE SEQUENCE [LARGE SCALE GENOMIC DNA]</scope>
    <source>
        <strain evidence="7 8">AF24-12</strain>
    </source>
</reference>
<evidence type="ECO:0000313" key="7">
    <source>
        <dbReference type="EMBL" id="RGS16517.1"/>
    </source>
</evidence>
<keyword evidence="7" id="KW-0436">Ligase</keyword>
<evidence type="ECO:0000256" key="2">
    <source>
        <dbReference type="ARBA" id="ARBA00022692"/>
    </source>
</evidence>
<dbReference type="InterPro" id="IPR007016">
    <property type="entry name" value="O-antigen_ligase-rel_domated"/>
</dbReference>
<sequence>MALIINLVVGLIAFYFAYRFALNKQMVVTLPWDKRYEYVCNQNLSFLIYSILTAMLFLGPLSLFKYVVWIVLLLAIIYRGGFRFRFNIVLGAYSLFVLWNLYTMTYTSSPSQGWMMLLKFCIPYLYFWLGYNAIQREDDFYIFLEKTSWICCGHALIIGGVSAKLISPLYNFLNFTSGGLFISYASLADFFAILLPVPVIMYFVTNRRMYLWMVVWLLLSTVLEAVRTGIGASILGLAFFYMLYKKSKSIPYISLMIILFIGSIFAVPEVKEKMFGADVDKVTLSNAGSAKITMNGRDTAWKLTMEHFYKGRELKGSGCGSSLAWYKEYSKGGKGAGLIHSDWVQMLCESGNIGLGIYIVFALVMLLIVLSETWKFKDFLSITFAGALTVASFMACFFAMGFDNVITYAQQGYVIPFIFLGIFYKFKDLNNDFCSNTSI</sequence>
<dbReference type="GO" id="GO:0016020">
    <property type="term" value="C:membrane"/>
    <property type="evidence" value="ECO:0007669"/>
    <property type="project" value="UniProtKB-SubCell"/>
</dbReference>
<evidence type="ECO:0000256" key="4">
    <source>
        <dbReference type="ARBA" id="ARBA00023136"/>
    </source>
</evidence>
<feature type="transmembrane region" description="Helical" evidence="5">
    <location>
        <begin position="250"/>
        <end position="267"/>
    </location>
</feature>